<evidence type="ECO:0000256" key="7">
    <source>
        <dbReference type="PROSITE-ProRule" id="PRU00042"/>
    </source>
</evidence>
<evidence type="ECO:0000256" key="2">
    <source>
        <dbReference type="ARBA" id="ARBA00022723"/>
    </source>
</evidence>
<dbReference type="PANTHER" id="PTHR23235">
    <property type="entry name" value="KRUEPPEL-LIKE TRANSCRIPTION FACTOR"/>
    <property type="match status" value="1"/>
</dbReference>
<keyword evidence="2" id="KW-0479">Metal-binding</keyword>
<dbReference type="GO" id="GO:0000978">
    <property type="term" value="F:RNA polymerase II cis-regulatory region sequence-specific DNA binding"/>
    <property type="evidence" value="ECO:0007669"/>
    <property type="project" value="TreeGrafter"/>
</dbReference>
<dbReference type="Pfam" id="PF00096">
    <property type="entry name" value="zf-C2H2"/>
    <property type="match status" value="3"/>
</dbReference>
<feature type="region of interest" description="Disordered" evidence="8">
    <location>
        <begin position="337"/>
        <end position="448"/>
    </location>
</feature>
<dbReference type="EnsemblMetazoa" id="ENSAATROPT013504">
    <property type="protein sequence ID" value="ENSAATROPP012289"/>
    <property type="gene ID" value="ENSAATROPG010965"/>
</dbReference>
<dbReference type="GO" id="GO:0005634">
    <property type="term" value="C:nucleus"/>
    <property type="evidence" value="ECO:0007669"/>
    <property type="project" value="UniProtKB-SubCell"/>
</dbReference>
<evidence type="ECO:0000256" key="6">
    <source>
        <dbReference type="ARBA" id="ARBA00023242"/>
    </source>
</evidence>
<keyword evidence="5" id="KW-0862">Zinc</keyword>
<reference evidence="10" key="1">
    <citation type="submission" date="2024-04" db="UniProtKB">
        <authorList>
            <consortium name="EnsemblMetazoa"/>
        </authorList>
    </citation>
    <scope>IDENTIFICATION</scope>
    <source>
        <strain evidence="10">EBRO</strain>
    </source>
</reference>
<evidence type="ECO:0000256" key="1">
    <source>
        <dbReference type="ARBA" id="ARBA00004123"/>
    </source>
</evidence>
<dbReference type="PANTHER" id="PTHR23235:SF48">
    <property type="entry name" value="KRUEPPEL-LIKE FACTOR 3"/>
    <property type="match status" value="1"/>
</dbReference>
<feature type="compositionally biased region" description="Low complexity" evidence="8">
    <location>
        <begin position="341"/>
        <end position="351"/>
    </location>
</feature>
<dbReference type="AlphaFoldDB" id="A0AAG5DNM1"/>
<evidence type="ECO:0000256" key="4">
    <source>
        <dbReference type="ARBA" id="ARBA00022771"/>
    </source>
</evidence>
<dbReference type="SMART" id="SM00355">
    <property type="entry name" value="ZnF_C2H2"/>
    <property type="match status" value="3"/>
</dbReference>
<accession>A0AAG5DNM1</accession>
<keyword evidence="6" id="KW-0539">Nucleus</keyword>
<keyword evidence="4 7" id="KW-0863">Zinc-finger</keyword>
<evidence type="ECO:0000256" key="3">
    <source>
        <dbReference type="ARBA" id="ARBA00022737"/>
    </source>
</evidence>
<evidence type="ECO:0000313" key="11">
    <source>
        <dbReference type="Proteomes" id="UP000075880"/>
    </source>
</evidence>
<feature type="region of interest" description="Disordered" evidence="8">
    <location>
        <begin position="133"/>
        <end position="152"/>
    </location>
</feature>
<dbReference type="FunFam" id="3.30.160.60:FF:000021">
    <property type="entry name" value="Basic krueppel-like factor 3"/>
    <property type="match status" value="1"/>
</dbReference>
<organism evidence="10 11">
    <name type="scientific">Anopheles atroparvus</name>
    <name type="common">European mosquito</name>
    <dbReference type="NCBI Taxonomy" id="41427"/>
    <lineage>
        <taxon>Eukaryota</taxon>
        <taxon>Metazoa</taxon>
        <taxon>Ecdysozoa</taxon>
        <taxon>Arthropoda</taxon>
        <taxon>Hexapoda</taxon>
        <taxon>Insecta</taxon>
        <taxon>Pterygota</taxon>
        <taxon>Neoptera</taxon>
        <taxon>Endopterygota</taxon>
        <taxon>Diptera</taxon>
        <taxon>Nematocera</taxon>
        <taxon>Culicoidea</taxon>
        <taxon>Culicidae</taxon>
        <taxon>Anophelinae</taxon>
        <taxon>Anopheles</taxon>
    </lineage>
</organism>
<dbReference type="PROSITE" id="PS00028">
    <property type="entry name" value="ZINC_FINGER_C2H2_1"/>
    <property type="match status" value="3"/>
</dbReference>
<dbReference type="SUPFAM" id="SSF57667">
    <property type="entry name" value="beta-beta-alpha zinc fingers"/>
    <property type="match status" value="2"/>
</dbReference>
<dbReference type="InterPro" id="IPR036236">
    <property type="entry name" value="Znf_C2H2_sf"/>
</dbReference>
<dbReference type="GO" id="GO:0008270">
    <property type="term" value="F:zinc ion binding"/>
    <property type="evidence" value="ECO:0007669"/>
    <property type="project" value="UniProtKB-KW"/>
</dbReference>
<evidence type="ECO:0000256" key="8">
    <source>
        <dbReference type="SAM" id="MobiDB-lite"/>
    </source>
</evidence>
<proteinExistence type="predicted"/>
<comment type="subcellular location">
    <subcellularLocation>
        <location evidence="1">Nucleus</location>
    </subcellularLocation>
</comment>
<dbReference type="Gene3D" id="3.30.160.60">
    <property type="entry name" value="Classic Zinc Finger"/>
    <property type="match status" value="3"/>
</dbReference>
<dbReference type="GO" id="GO:0000981">
    <property type="term" value="F:DNA-binding transcription factor activity, RNA polymerase II-specific"/>
    <property type="evidence" value="ECO:0007669"/>
    <property type="project" value="TreeGrafter"/>
</dbReference>
<dbReference type="Proteomes" id="UP000075880">
    <property type="component" value="Unassembled WGS sequence"/>
</dbReference>
<evidence type="ECO:0000313" key="10">
    <source>
        <dbReference type="EnsemblMetazoa" id="ENSAATROPP012289"/>
    </source>
</evidence>
<feature type="domain" description="C2H2-type" evidence="9">
    <location>
        <begin position="520"/>
        <end position="542"/>
    </location>
</feature>
<feature type="domain" description="C2H2-type" evidence="9">
    <location>
        <begin position="490"/>
        <end position="519"/>
    </location>
</feature>
<keyword evidence="3" id="KW-0677">Repeat</keyword>
<dbReference type="PROSITE" id="PS50157">
    <property type="entry name" value="ZINC_FINGER_C2H2_2"/>
    <property type="match status" value="3"/>
</dbReference>
<dbReference type="FunFam" id="3.30.160.60:FF:000100">
    <property type="entry name" value="Zinc finger 45-like"/>
    <property type="match status" value="1"/>
</dbReference>
<name>A0AAG5DNM1_ANOAO</name>
<feature type="region of interest" description="Disordered" evidence="8">
    <location>
        <begin position="206"/>
        <end position="236"/>
    </location>
</feature>
<keyword evidence="11" id="KW-1185">Reference proteome</keyword>
<dbReference type="InterPro" id="IPR013087">
    <property type="entry name" value="Znf_C2H2_type"/>
</dbReference>
<feature type="compositionally biased region" description="Basic residues" evidence="8">
    <location>
        <begin position="428"/>
        <end position="438"/>
    </location>
</feature>
<feature type="domain" description="C2H2-type" evidence="9">
    <location>
        <begin position="460"/>
        <end position="489"/>
    </location>
</feature>
<feature type="compositionally biased region" description="Polar residues" evidence="8">
    <location>
        <begin position="381"/>
        <end position="391"/>
    </location>
</feature>
<evidence type="ECO:0000259" key="9">
    <source>
        <dbReference type="PROSITE" id="PS50157"/>
    </source>
</evidence>
<feature type="compositionally biased region" description="Polar residues" evidence="8">
    <location>
        <begin position="352"/>
        <end position="364"/>
    </location>
</feature>
<protein>
    <recommendedName>
        <fullName evidence="9">C2H2-type domain-containing protein</fullName>
    </recommendedName>
</protein>
<sequence length="542" mass="59045">QNNIFNSFFIFFPQAEGPPVQLEPVDLSVRSPPKDLKSTTVRIRSGLLKRPPPPLISAQHLLALRHKTKDLFFSLNNNNNNNNTEEDENLSADAATTTATIAAAAAAAAAASFSPTHAHHLLSTLCGTGSAIVPTGHSPTPSNGSTAQQDAATADAAGTAALILADNNNSISVNNNNYLSESDRETKPSTFREAYPIYSNYNCVQQPPQSPTHHATESQKAALGVTHAHSHHHRPHHHLFPAQFLQAFSVHQQQQDASSSHRRSCHSPLSILDQQLHEQLQQLTAASVAHPPPMSKLLPSLPGQLAASIASLASSLPKNHPLSESATAAFQRLLQQPPVAPAASSHPSSVSTGLFSRTRTNAGSSPDRYTGKLTDLRHRNASSNNGEQPASASAGVKRHADNNSNTRHHLQQHLASSPGLLGIGSEHSRHHHHHHHHQQQPSPSSLASVKAGLTKNRKIHRCDATGCDKVYTKSSHLKAHKRTHTGEKPYICTWEGCVWRFARSDELTRHYRKHTGLKPFRCKLCTRSFSRSDHLSLHMKRH</sequence>
<dbReference type="FunFam" id="3.30.160.60:FF:000018">
    <property type="entry name" value="Krueppel-like factor 15"/>
    <property type="match status" value="1"/>
</dbReference>
<evidence type="ECO:0000256" key="5">
    <source>
        <dbReference type="ARBA" id="ARBA00022833"/>
    </source>
</evidence>